<organism evidence="3 4">
    <name type="scientific">Kosakonia arachidis</name>
    <dbReference type="NCBI Taxonomy" id="551989"/>
    <lineage>
        <taxon>Bacteria</taxon>
        <taxon>Pseudomonadati</taxon>
        <taxon>Pseudomonadota</taxon>
        <taxon>Gammaproteobacteria</taxon>
        <taxon>Enterobacterales</taxon>
        <taxon>Enterobacteriaceae</taxon>
        <taxon>Kosakonia</taxon>
    </lineage>
</organism>
<reference evidence="4" key="1">
    <citation type="submission" date="2016-10" db="EMBL/GenBank/DDBJ databases">
        <authorList>
            <person name="Varghese N."/>
            <person name="Submissions S."/>
        </authorList>
    </citation>
    <scope>NUCLEOTIDE SEQUENCE [LARGE SCALE GENOMIC DNA]</scope>
    <source>
        <strain evidence="4">Ah-143</strain>
    </source>
</reference>
<evidence type="ECO:0000256" key="2">
    <source>
        <dbReference type="ARBA" id="ARBA00023002"/>
    </source>
</evidence>
<dbReference type="OrthoDB" id="9786435at2"/>
<protein>
    <submittedName>
        <fullName evidence="3">NAD(P)-dependent dehydrogenase, short-chain alcohol dehydrogenase family</fullName>
    </submittedName>
</protein>
<comment type="similarity">
    <text evidence="1">Belongs to the short-chain dehydrogenases/reductases (SDR) family.</text>
</comment>
<dbReference type="PRINTS" id="PR00080">
    <property type="entry name" value="SDRFAMILY"/>
</dbReference>
<dbReference type="InterPro" id="IPR036291">
    <property type="entry name" value="NAD(P)-bd_dom_sf"/>
</dbReference>
<dbReference type="EMBL" id="FPAU01000003">
    <property type="protein sequence ID" value="SFT95649.1"/>
    <property type="molecule type" value="Genomic_DNA"/>
</dbReference>
<dbReference type="Proteomes" id="UP000199187">
    <property type="component" value="Unassembled WGS sequence"/>
</dbReference>
<dbReference type="GO" id="GO:0016491">
    <property type="term" value="F:oxidoreductase activity"/>
    <property type="evidence" value="ECO:0007669"/>
    <property type="project" value="UniProtKB-KW"/>
</dbReference>
<dbReference type="RefSeq" id="WP_090122205.1">
    <property type="nucleotide sequence ID" value="NZ_CP045300.1"/>
</dbReference>
<accession>A0A1I7C892</accession>
<dbReference type="InterPro" id="IPR002347">
    <property type="entry name" value="SDR_fam"/>
</dbReference>
<dbReference type="PANTHER" id="PTHR24321:SF8">
    <property type="entry name" value="ESTRADIOL 17-BETA-DEHYDROGENASE 8-RELATED"/>
    <property type="match status" value="1"/>
</dbReference>
<gene>
    <name evidence="3" type="ORF">SAMN05192562_103335</name>
</gene>
<proteinExistence type="inferred from homology"/>
<dbReference type="FunFam" id="3.40.50.720:FF:000084">
    <property type="entry name" value="Short-chain dehydrogenase reductase"/>
    <property type="match status" value="1"/>
</dbReference>
<dbReference type="PRINTS" id="PR00081">
    <property type="entry name" value="GDHRDH"/>
</dbReference>
<dbReference type="PANTHER" id="PTHR24321">
    <property type="entry name" value="DEHYDROGENASES, SHORT CHAIN"/>
    <property type="match status" value="1"/>
</dbReference>
<dbReference type="AlphaFoldDB" id="A0A1I7C892"/>
<dbReference type="Pfam" id="PF13561">
    <property type="entry name" value="adh_short_C2"/>
    <property type="match status" value="1"/>
</dbReference>
<dbReference type="SUPFAM" id="SSF51735">
    <property type="entry name" value="NAD(P)-binding Rossmann-fold domains"/>
    <property type="match status" value="1"/>
</dbReference>
<evidence type="ECO:0000256" key="1">
    <source>
        <dbReference type="ARBA" id="ARBA00006484"/>
    </source>
</evidence>
<keyword evidence="4" id="KW-1185">Reference proteome</keyword>
<evidence type="ECO:0000313" key="3">
    <source>
        <dbReference type="EMBL" id="SFT95649.1"/>
    </source>
</evidence>
<dbReference type="CDD" id="cd05233">
    <property type="entry name" value="SDR_c"/>
    <property type="match status" value="1"/>
</dbReference>
<name>A0A1I7C892_9ENTR</name>
<sequence>MTDIFGLENRVAIVTGAAGDIGKATVKLLVSHGVKVLALDIDPMLHTLAQRNQVITQRCDVSQEYEVISAVALAQTEFGGVDILINNAGKTLNKLATDTSVEEWDNIMTINARGYFLLSRESLKVMQPRRQGAIVNVASVVSMVGMKATAAYSASKGAIAQLTKVLALEAAEYDIRVNAVAPGVVETNILSGIVEDSRATLASYGHAHPLGRVAQPEEIAEAIIWLASPKASFVTGTVLMADGGYTAQ</sequence>
<evidence type="ECO:0000313" key="4">
    <source>
        <dbReference type="Proteomes" id="UP000199187"/>
    </source>
</evidence>
<dbReference type="PROSITE" id="PS00061">
    <property type="entry name" value="ADH_SHORT"/>
    <property type="match status" value="1"/>
</dbReference>
<dbReference type="InterPro" id="IPR020904">
    <property type="entry name" value="Sc_DH/Rdtase_CS"/>
</dbReference>
<keyword evidence="2" id="KW-0560">Oxidoreductase</keyword>
<dbReference type="Gene3D" id="3.40.50.720">
    <property type="entry name" value="NAD(P)-binding Rossmann-like Domain"/>
    <property type="match status" value="1"/>
</dbReference>